<feature type="signal peptide" evidence="1">
    <location>
        <begin position="1"/>
        <end position="17"/>
    </location>
</feature>
<feature type="non-terminal residue" evidence="2">
    <location>
        <position position="32"/>
    </location>
</feature>
<feature type="chain" id="PRO_5003836258" evidence="1">
    <location>
        <begin position="18"/>
        <end position="32"/>
    </location>
</feature>
<organism evidence="2 3">
    <name type="scientific">Thalassiosira oceanica</name>
    <name type="common">Marine diatom</name>
    <dbReference type="NCBI Taxonomy" id="159749"/>
    <lineage>
        <taxon>Eukaryota</taxon>
        <taxon>Sar</taxon>
        <taxon>Stramenopiles</taxon>
        <taxon>Ochrophyta</taxon>
        <taxon>Bacillariophyta</taxon>
        <taxon>Coscinodiscophyceae</taxon>
        <taxon>Thalassiosirophycidae</taxon>
        <taxon>Thalassiosirales</taxon>
        <taxon>Thalassiosiraceae</taxon>
        <taxon>Thalassiosira</taxon>
    </lineage>
</organism>
<evidence type="ECO:0000313" key="2">
    <source>
        <dbReference type="EMBL" id="EJK45152.1"/>
    </source>
</evidence>
<name>K0RF44_THAOC</name>
<protein>
    <submittedName>
        <fullName evidence="2">Uncharacterized protein</fullName>
    </submittedName>
</protein>
<keyword evidence="1" id="KW-0732">Signal</keyword>
<dbReference type="Proteomes" id="UP000266841">
    <property type="component" value="Unassembled WGS sequence"/>
</dbReference>
<accession>K0RF44</accession>
<evidence type="ECO:0000313" key="3">
    <source>
        <dbReference type="Proteomes" id="UP000266841"/>
    </source>
</evidence>
<dbReference type="OMA" id="NEPYMIN"/>
<dbReference type="OrthoDB" id="39049at2759"/>
<dbReference type="AlphaFoldDB" id="K0RF44"/>
<sequence length="32" mass="3137">MMKSVAVIAATLASASAFAPAQIGQSSTQLNA</sequence>
<keyword evidence="3" id="KW-1185">Reference proteome</keyword>
<reference evidence="2 3" key="1">
    <citation type="journal article" date="2012" name="Genome Biol.">
        <title>Genome and low-iron response of an oceanic diatom adapted to chronic iron limitation.</title>
        <authorList>
            <person name="Lommer M."/>
            <person name="Specht M."/>
            <person name="Roy A.S."/>
            <person name="Kraemer L."/>
            <person name="Andreson R."/>
            <person name="Gutowska M.A."/>
            <person name="Wolf J."/>
            <person name="Bergner S.V."/>
            <person name="Schilhabel M.B."/>
            <person name="Klostermeier U.C."/>
            <person name="Beiko R.G."/>
            <person name="Rosenstiel P."/>
            <person name="Hippler M."/>
            <person name="Laroche J."/>
        </authorList>
    </citation>
    <scope>NUCLEOTIDE SEQUENCE [LARGE SCALE GENOMIC DNA]</scope>
    <source>
        <strain evidence="2 3">CCMP1005</strain>
    </source>
</reference>
<proteinExistence type="predicted"/>
<evidence type="ECO:0000256" key="1">
    <source>
        <dbReference type="SAM" id="SignalP"/>
    </source>
</evidence>
<dbReference type="EMBL" id="AGNL01048729">
    <property type="protein sequence ID" value="EJK45152.1"/>
    <property type="molecule type" value="Genomic_DNA"/>
</dbReference>
<gene>
    <name evidence="2" type="ORF">THAOC_36245</name>
</gene>
<comment type="caution">
    <text evidence="2">The sequence shown here is derived from an EMBL/GenBank/DDBJ whole genome shotgun (WGS) entry which is preliminary data.</text>
</comment>